<dbReference type="Pfam" id="PF13335">
    <property type="entry name" value="Mg_chelatase_C"/>
    <property type="match status" value="1"/>
</dbReference>
<sequence length="510" mass="55601">MLAKINSAVLSGVDALLIDVEIDLSQGLPLLSIVGLPDLAVKESKDRLRSAIKNTGFSFPVKKITVNLAPADLKKEGSAFDLPISLGILAADGVIKRERLDRFLMVGELSLDGRIKPIKGALPIAILAKQLGLEGVILPTENGAEAAVVSGVKIFGMETLPQVVGFLNKENELSPVSVDIPKLFSEVSTYAEDYAEVKGQAHAKRALEIAAAGGHNILMVGPPGSGKSMLAKRFPSILPRMHFDESLEITQVHSVTGLLSPSTPLLLTRPFRAPHHTISDAGLIGGGQIPRPGEVSLAHNGVLFLDELPEFKRNVLEVLRQPLEEGEVTIARASGSLTYPSRFMLLAAMNPCPCGYFTDPQRNCVCTPTAIQRYRSKISGPLLDRIDLHIEVPAVPFRDLTIETQDETSETIQKRVQVARSFQTNRYKKEGVRCNAQLGPKQLKKYCKIDETSKALVELAMTRLGLSARAYNRILKVARSIADLEQRENISTQDISEAVQYRSLDRKILA</sequence>
<dbReference type="PANTHER" id="PTHR32039">
    <property type="entry name" value="MAGNESIUM-CHELATASE SUBUNIT CHLI"/>
    <property type="match status" value="1"/>
</dbReference>
<dbReference type="InterPro" id="IPR000523">
    <property type="entry name" value="Mg_chelatse_chII-like_cat_dom"/>
</dbReference>
<protein>
    <submittedName>
        <fullName evidence="5">AAA+ ATPase superfamily protein YifB/ComM, associated with DNA recombination</fullName>
    </submittedName>
</protein>
<dbReference type="Pfam" id="PF01078">
    <property type="entry name" value="Mg_chelatase"/>
    <property type="match status" value="1"/>
</dbReference>
<dbReference type="SMART" id="SM00382">
    <property type="entry name" value="AAA"/>
    <property type="match status" value="1"/>
</dbReference>
<dbReference type="AlphaFoldDB" id="A0A3B1CFC8"/>
<dbReference type="SUPFAM" id="SSF54211">
    <property type="entry name" value="Ribosomal protein S5 domain 2-like"/>
    <property type="match status" value="1"/>
</dbReference>
<dbReference type="InterPro" id="IPR014721">
    <property type="entry name" value="Ribsml_uS5_D2-typ_fold_subgr"/>
</dbReference>
<accession>A0A3B1CFC8</accession>
<dbReference type="Gene3D" id="3.40.50.300">
    <property type="entry name" value="P-loop containing nucleotide triphosphate hydrolases"/>
    <property type="match status" value="1"/>
</dbReference>
<evidence type="ECO:0000256" key="3">
    <source>
        <dbReference type="ARBA" id="ARBA00022840"/>
    </source>
</evidence>
<dbReference type="NCBIfam" id="TIGR00368">
    <property type="entry name" value="YifB family Mg chelatase-like AAA ATPase"/>
    <property type="match status" value="1"/>
</dbReference>
<comment type="similarity">
    <text evidence="1">Belongs to the Mg-chelatase subunits D/I family. ComM subfamily.</text>
</comment>
<dbReference type="GO" id="GO:0003677">
    <property type="term" value="F:DNA binding"/>
    <property type="evidence" value="ECO:0007669"/>
    <property type="project" value="InterPro"/>
</dbReference>
<dbReference type="Pfam" id="PF13541">
    <property type="entry name" value="ChlI"/>
    <property type="match status" value="1"/>
</dbReference>
<organism evidence="5">
    <name type="scientific">hydrothermal vent metagenome</name>
    <dbReference type="NCBI Taxonomy" id="652676"/>
    <lineage>
        <taxon>unclassified sequences</taxon>
        <taxon>metagenomes</taxon>
        <taxon>ecological metagenomes</taxon>
    </lineage>
</organism>
<dbReference type="InterPro" id="IPR004482">
    <property type="entry name" value="Mg_chelat-rel"/>
</dbReference>
<dbReference type="PANTHER" id="PTHR32039:SF7">
    <property type="entry name" value="COMPETENCE PROTEIN COMM"/>
    <property type="match status" value="1"/>
</dbReference>
<keyword evidence="2" id="KW-0547">Nucleotide-binding</keyword>
<reference evidence="5" key="1">
    <citation type="submission" date="2018-06" db="EMBL/GenBank/DDBJ databases">
        <authorList>
            <person name="Zhirakovskaya E."/>
        </authorList>
    </citation>
    <scope>NUCLEOTIDE SEQUENCE</scope>
</reference>
<dbReference type="EMBL" id="UOGF01000044">
    <property type="protein sequence ID" value="VAX28909.1"/>
    <property type="molecule type" value="Genomic_DNA"/>
</dbReference>
<evidence type="ECO:0000313" key="5">
    <source>
        <dbReference type="EMBL" id="VAX28909.1"/>
    </source>
</evidence>
<dbReference type="GO" id="GO:0005524">
    <property type="term" value="F:ATP binding"/>
    <property type="evidence" value="ECO:0007669"/>
    <property type="project" value="UniProtKB-KW"/>
</dbReference>
<dbReference type="InterPro" id="IPR003593">
    <property type="entry name" value="AAA+_ATPase"/>
</dbReference>
<dbReference type="InterPro" id="IPR045006">
    <property type="entry name" value="CHLI-like"/>
</dbReference>
<dbReference type="PRINTS" id="PR01657">
    <property type="entry name" value="MCMFAMILY"/>
</dbReference>
<evidence type="ECO:0000259" key="4">
    <source>
        <dbReference type="SMART" id="SM00382"/>
    </source>
</evidence>
<evidence type="ECO:0000256" key="2">
    <source>
        <dbReference type="ARBA" id="ARBA00022741"/>
    </source>
</evidence>
<dbReference type="InterPro" id="IPR027417">
    <property type="entry name" value="P-loop_NTPase"/>
</dbReference>
<feature type="domain" description="AAA+ ATPase" evidence="4">
    <location>
        <begin position="213"/>
        <end position="396"/>
    </location>
</feature>
<name>A0A3B1CFC8_9ZZZZ</name>
<dbReference type="InterPro" id="IPR020568">
    <property type="entry name" value="Ribosomal_Su5_D2-typ_SF"/>
</dbReference>
<gene>
    <name evidence="5" type="ORF">MNBD_NITROSPIRAE01-1627</name>
</gene>
<dbReference type="InterPro" id="IPR001208">
    <property type="entry name" value="MCM_dom"/>
</dbReference>
<evidence type="ECO:0000256" key="1">
    <source>
        <dbReference type="ARBA" id="ARBA00006354"/>
    </source>
</evidence>
<dbReference type="SUPFAM" id="SSF52540">
    <property type="entry name" value="P-loop containing nucleoside triphosphate hydrolases"/>
    <property type="match status" value="1"/>
</dbReference>
<keyword evidence="3" id="KW-0067">ATP-binding</keyword>
<dbReference type="Gene3D" id="3.30.230.10">
    <property type="match status" value="1"/>
</dbReference>
<dbReference type="InterPro" id="IPR025158">
    <property type="entry name" value="Mg_chelat-rel_C"/>
</dbReference>
<proteinExistence type="inferred from homology"/>